<evidence type="ECO:0000313" key="3">
    <source>
        <dbReference type="Proteomes" id="UP000683925"/>
    </source>
</evidence>
<feature type="transmembrane region" description="Helical" evidence="1">
    <location>
        <begin position="6"/>
        <end position="27"/>
    </location>
</feature>
<accession>A0A8S1TMH6</accession>
<gene>
    <name evidence="2" type="ORF">POCTA_138.1.T0260208</name>
</gene>
<reference evidence="2" key="1">
    <citation type="submission" date="2021-01" db="EMBL/GenBank/DDBJ databases">
        <authorList>
            <consortium name="Genoscope - CEA"/>
            <person name="William W."/>
        </authorList>
    </citation>
    <scope>NUCLEOTIDE SEQUENCE</scope>
</reference>
<dbReference type="EMBL" id="CAJJDP010000026">
    <property type="protein sequence ID" value="CAD8152336.1"/>
    <property type="molecule type" value="Genomic_DNA"/>
</dbReference>
<keyword evidence="1" id="KW-1133">Transmembrane helix</keyword>
<protein>
    <recommendedName>
        <fullName evidence="4">Transmembrane protein</fullName>
    </recommendedName>
</protein>
<keyword evidence="1" id="KW-0472">Membrane</keyword>
<name>A0A8S1TMH6_PAROT</name>
<evidence type="ECO:0000313" key="2">
    <source>
        <dbReference type="EMBL" id="CAD8152336.1"/>
    </source>
</evidence>
<keyword evidence="1" id="KW-0812">Transmembrane</keyword>
<evidence type="ECO:0008006" key="4">
    <source>
        <dbReference type="Google" id="ProtNLM"/>
    </source>
</evidence>
<dbReference type="OMA" id="NIFEHHI"/>
<evidence type="ECO:0000256" key="1">
    <source>
        <dbReference type="SAM" id="Phobius"/>
    </source>
</evidence>
<proteinExistence type="predicted"/>
<dbReference type="AlphaFoldDB" id="A0A8S1TMH6"/>
<dbReference type="Proteomes" id="UP000683925">
    <property type="component" value="Unassembled WGS sequence"/>
</dbReference>
<keyword evidence="3" id="KW-1185">Reference proteome</keyword>
<organism evidence="2 3">
    <name type="scientific">Paramecium octaurelia</name>
    <dbReference type="NCBI Taxonomy" id="43137"/>
    <lineage>
        <taxon>Eukaryota</taxon>
        <taxon>Sar</taxon>
        <taxon>Alveolata</taxon>
        <taxon>Ciliophora</taxon>
        <taxon>Intramacronucleata</taxon>
        <taxon>Oligohymenophorea</taxon>
        <taxon>Peniculida</taxon>
        <taxon>Parameciidae</taxon>
        <taxon>Paramecium</taxon>
    </lineage>
</organism>
<sequence>MLSIKLGLGLTLLLIFNWTLLLFYFAYMTQDQEFNLAETKLLINNIFEHHIYESDTKDQIQIDAQIEMGEEEEFQFGEENEKEIQFIDDTKGDLVAVGDDDVDNIYDYTIQVLKDINPIKQSILYTNEPIRQQTQLNILKDNHYCELNNLYVITNPQLPINIITDYPNDNIITFALDAAGKDLLPDVILESNKLYHLPFNATIFFMENLNFHKYFEIGSQFLCNFQAYNHIPGIEILFKKSSLYQILQSTQVPIPETFIMNNNTQCLEYFKQYKNLNESEYLVKNHIKRQIQQQTLEHRYIRRKYQDGKNCGIVIDDLIIQKKVENRQKRFFAMLLISFVDPFQYQIFDGFYYKIQKGVPVDHQRYNETISKMITDQVEQFIHKISILKDNRFFSLLRMEFIEADDIYLMSITPNIDKDPQIKDYMTSLVVSTLQLINFQQIQRLSLQQIIQIKQQKDKLPIGDFKGKENVFKYFQFLQFLNKKVPRNIKSHYDRMFNPKAEEQKSFSKITLKLLLEQRYLLFKNQNVNFIMKNAKTHNKIIKRLNYKESEPQINKSENPLVTRNHKLLKNQK</sequence>
<comment type="caution">
    <text evidence="2">The sequence shown here is derived from an EMBL/GenBank/DDBJ whole genome shotgun (WGS) entry which is preliminary data.</text>
</comment>